<accession>A0A2H0W319</accession>
<dbReference type="AlphaFoldDB" id="A0A2H0W319"/>
<evidence type="ECO:0000313" key="2">
    <source>
        <dbReference type="EMBL" id="PIS04921.1"/>
    </source>
</evidence>
<feature type="transmembrane region" description="Helical" evidence="1">
    <location>
        <begin position="21"/>
        <end position="40"/>
    </location>
</feature>
<keyword evidence="1" id="KW-0812">Transmembrane</keyword>
<name>A0A2H0W319_9BACT</name>
<evidence type="ECO:0000313" key="3">
    <source>
        <dbReference type="Proteomes" id="UP000230935"/>
    </source>
</evidence>
<proteinExistence type="predicted"/>
<reference evidence="3" key="1">
    <citation type="submission" date="2017-09" db="EMBL/GenBank/DDBJ databases">
        <title>Depth-based differentiation of microbial function through sediment-hosted aquifers and enrichment of novel symbionts in the deep terrestrial subsurface.</title>
        <authorList>
            <person name="Probst A.J."/>
            <person name="Ladd B."/>
            <person name="Jarett J.K."/>
            <person name="Geller-Mcgrath D.E."/>
            <person name="Sieber C.M.K."/>
            <person name="Emerson J.B."/>
            <person name="Anantharaman K."/>
            <person name="Thomas B.C."/>
            <person name="Malmstrom R."/>
            <person name="Stieglmeier M."/>
            <person name="Klingl A."/>
            <person name="Woyke T."/>
            <person name="Ryan C.M."/>
            <person name="Banfield J.F."/>
        </authorList>
    </citation>
    <scope>NUCLEOTIDE SEQUENCE [LARGE SCALE GENOMIC DNA]</scope>
</reference>
<keyword evidence="1" id="KW-0472">Membrane</keyword>
<protein>
    <submittedName>
        <fullName evidence="2">Uncharacterized protein</fullName>
    </submittedName>
</protein>
<gene>
    <name evidence="2" type="ORF">COT81_03830</name>
</gene>
<sequence length="69" mass="7372">MNDTQMQPESMPSKSGKKTGLIVVIVLILIAIGAGAYYYSSQSTAPEDAMMEGDKMEGDAMMEGEPVIN</sequence>
<evidence type="ECO:0000256" key="1">
    <source>
        <dbReference type="SAM" id="Phobius"/>
    </source>
</evidence>
<dbReference type="EMBL" id="PEZZ01000030">
    <property type="protein sequence ID" value="PIS04921.1"/>
    <property type="molecule type" value="Genomic_DNA"/>
</dbReference>
<organism evidence="2 3">
    <name type="scientific">Candidatus Buchananbacteria bacterium CG10_big_fil_rev_8_21_14_0_10_42_9</name>
    <dbReference type="NCBI Taxonomy" id="1974526"/>
    <lineage>
        <taxon>Bacteria</taxon>
        <taxon>Candidatus Buchananiibacteriota</taxon>
    </lineage>
</organism>
<comment type="caution">
    <text evidence="2">The sequence shown here is derived from an EMBL/GenBank/DDBJ whole genome shotgun (WGS) entry which is preliminary data.</text>
</comment>
<keyword evidence="1" id="KW-1133">Transmembrane helix</keyword>
<dbReference type="Proteomes" id="UP000230935">
    <property type="component" value="Unassembled WGS sequence"/>
</dbReference>